<proteinExistence type="predicted"/>
<name>A0A069QF58_HOYLO</name>
<dbReference type="InterPro" id="IPR013320">
    <property type="entry name" value="ConA-like_dom_sf"/>
</dbReference>
<dbReference type="EMBL" id="JNGW01000107">
    <property type="protein sequence ID" value="KDR51435.1"/>
    <property type="molecule type" value="Genomic_DNA"/>
</dbReference>
<accession>A0A069QF58</accession>
<dbReference type="InterPro" id="IPR013728">
    <property type="entry name" value="BT_3987-like_N"/>
</dbReference>
<evidence type="ECO:0000259" key="2">
    <source>
        <dbReference type="Pfam" id="PF08522"/>
    </source>
</evidence>
<evidence type="ECO:0000256" key="1">
    <source>
        <dbReference type="SAM" id="SignalP"/>
    </source>
</evidence>
<evidence type="ECO:0000313" key="3">
    <source>
        <dbReference type="EMBL" id="KDR51435.1"/>
    </source>
</evidence>
<keyword evidence="4" id="KW-1185">Reference proteome</keyword>
<dbReference type="HOGENOM" id="CLU_050496_1_0_10"/>
<dbReference type="SUPFAM" id="SSF49899">
    <property type="entry name" value="Concanavalin A-like lectins/glucanases"/>
    <property type="match status" value="1"/>
</dbReference>
<dbReference type="Pfam" id="PF13385">
    <property type="entry name" value="Laminin_G_3"/>
    <property type="match status" value="1"/>
</dbReference>
<organism evidence="3 4">
    <name type="scientific">Hoylesella loescheii DSM 19665 = JCM 12249 = ATCC 15930</name>
    <dbReference type="NCBI Taxonomy" id="1122985"/>
    <lineage>
        <taxon>Bacteria</taxon>
        <taxon>Pseudomonadati</taxon>
        <taxon>Bacteroidota</taxon>
        <taxon>Bacteroidia</taxon>
        <taxon>Bacteroidales</taxon>
        <taxon>Prevotellaceae</taxon>
        <taxon>Hoylesella</taxon>
    </lineage>
</organism>
<comment type="caution">
    <text evidence="3">The sequence shown here is derived from an EMBL/GenBank/DDBJ whole genome shotgun (WGS) entry which is preliminary data.</text>
</comment>
<dbReference type="PROSITE" id="PS51257">
    <property type="entry name" value="PROKAR_LIPOPROTEIN"/>
    <property type="match status" value="1"/>
</dbReference>
<feature type="signal peptide" evidence="1">
    <location>
        <begin position="1"/>
        <end position="22"/>
    </location>
</feature>
<sequence>MKRYSITIKAAAMAIAALSLVACNNAEYSELTNQAYFEQTRTNANTSMKITVGEDNVQQNFYVRLSSPAEQTSTFEVSADESALKEYNARNATQYVALPASEYELTSTEATVNAGGVTSTPVLLTVKPLSNEVKNSGKKYAVALKLRSKNGANDVLEPGSKLVCIIDQVIRQDVPVINSAARITFNMRQEYALTAWTVEMNVNIDRLGKGIGELNNQMLFGAWAPSGKDGEIYTRFGDAPIEGNRLQIKTQGSQLNSNQLFEAGKWYHLAFVCEGTKLSLYVNGKLDSQMDLPGKVVNVGNTMLFGATDYLKANVQVSELRFWTKARTQNEVANDMYVCDPASEGLEAYWKMNEGSGDTFKDATGHGNNGKAATLPQWNANVRIDGK</sequence>
<dbReference type="RefSeq" id="WP_018966587.1">
    <property type="nucleotide sequence ID" value="NZ_KB899211.1"/>
</dbReference>
<evidence type="ECO:0000313" key="4">
    <source>
        <dbReference type="Proteomes" id="UP000027442"/>
    </source>
</evidence>
<feature type="chain" id="PRO_5001665192" description="BT-3987-like N-terminal domain-containing protein" evidence="1">
    <location>
        <begin position="23"/>
        <end position="387"/>
    </location>
</feature>
<keyword evidence="1" id="KW-0732">Signal</keyword>
<feature type="domain" description="BT-3987-like N-terminal" evidence="2">
    <location>
        <begin position="32"/>
        <end position="152"/>
    </location>
</feature>
<dbReference type="GO" id="GO:0005975">
    <property type="term" value="P:carbohydrate metabolic process"/>
    <property type="evidence" value="ECO:0007669"/>
    <property type="project" value="UniProtKB-ARBA"/>
</dbReference>
<dbReference type="Proteomes" id="UP000027442">
    <property type="component" value="Unassembled WGS sequence"/>
</dbReference>
<protein>
    <recommendedName>
        <fullName evidence="2">BT-3987-like N-terminal domain-containing protein</fullName>
    </recommendedName>
</protein>
<dbReference type="Gene3D" id="2.60.120.200">
    <property type="match status" value="1"/>
</dbReference>
<dbReference type="PATRIC" id="fig|1122985.7.peg.2615"/>
<dbReference type="eggNOG" id="COG3420">
    <property type="taxonomic scope" value="Bacteria"/>
</dbReference>
<reference evidence="3 4" key="1">
    <citation type="submission" date="2013-08" db="EMBL/GenBank/DDBJ databases">
        <authorList>
            <person name="Weinstock G."/>
            <person name="Sodergren E."/>
            <person name="Wylie T."/>
            <person name="Fulton L."/>
            <person name="Fulton R."/>
            <person name="Fronick C."/>
            <person name="O'Laughlin M."/>
            <person name="Godfrey J."/>
            <person name="Miner T."/>
            <person name="Herter B."/>
            <person name="Appelbaum E."/>
            <person name="Cordes M."/>
            <person name="Lek S."/>
            <person name="Wollam A."/>
            <person name="Pepin K.H."/>
            <person name="Palsikar V.B."/>
            <person name="Mitreva M."/>
            <person name="Wilson R.K."/>
        </authorList>
    </citation>
    <scope>NUCLEOTIDE SEQUENCE [LARGE SCALE GENOMIC DNA]</scope>
    <source>
        <strain evidence="3 4">ATCC 15930</strain>
    </source>
</reference>
<gene>
    <name evidence="3" type="ORF">HMPREF1991_02524</name>
</gene>
<dbReference type="Pfam" id="PF08522">
    <property type="entry name" value="BT_3987-like_N"/>
    <property type="match status" value="1"/>
</dbReference>
<dbReference type="GO" id="GO:0004553">
    <property type="term" value="F:hydrolase activity, hydrolyzing O-glycosyl compounds"/>
    <property type="evidence" value="ECO:0007669"/>
    <property type="project" value="UniProtKB-ARBA"/>
</dbReference>
<dbReference type="Gene3D" id="2.60.40.1740">
    <property type="entry name" value="hypothetical protein (bacova_03559)"/>
    <property type="match status" value="1"/>
</dbReference>
<dbReference type="AlphaFoldDB" id="A0A069QF58"/>